<dbReference type="EMBL" id="JQAX01000001">
    <property type="protein sequence ID" value="KRN33612.1"/>
    <property type="molecule type" value="Genomic_DNA"/>
</dbReference>
<dbReference type="PROSITE" id="PS51786">
    <property type="entry name" value="LON_PROTEOLYTIC"/>
    <property type="match status" value="1"/>
</dbReference>
<dbReference type="GO" id="GO:0006508">
    <property type="term" value="P:proteolysis"/>
    <property type="evidence" value="ECO:0007669"/>
    <property type="project" value="UniProtKB-KW"/>
</dbReference>
<keyword evidence="1" id="KW-0720">Serine protease</keyword>
<dbReference type="Pfam" id="PF05362">
    <property type="entry name" value="Lon_C"/>
    <property type="match status" value="1"/>
</dbReference>
<protein>
    <recommendedName>
        <fullName evidence="1">endopeptidase La</fullName>
        <ecNumber evidence="1">3.4.21.53</ecNumber>
    </recommendedName>
</protein>
<dbReference type="InterPro" id="IPR036034">
    <property type="entry name" value="PDZ_sf"/>
</dbReference>
<dbReference type="GO" id="GO:0004252">
    <property type="term" value="F:serine-type endopeptidase activity"/>
    <property type="evidence" value="ECO:0007669"/>
    <property type="project" value="UniProtKB-UniRule"/>
</dbReference>
<dbReference type="InterPro" id="IPR027065">
    <property type="entry name" value="Lon_Prtase"/>
</dbReference>
<evidence type="ECO:0000313" key="3">
    <source>
        <dbReference type="EMBL" id="KRN33612.1"/>
    </source>
</evidence>
<dbReference type="Pfam" id="PF13180">
    <property type="entry name" value="PDZ_2"/>
    <property type="match status" value="1"/>
</dbReference>
<comment type="caution">
    <text evidence="3">The sequence shown here is derived from an EMBL/GenBank/DDBJ whole genome shotgun (WGS) entry which is preliminary data.</text>
</comment>
<proteinExistence type="inferred from homology"/>
<evidence type="ECO:0000256" key="1">
    <source>
        <dbReference type="PROSITE-ProRule" id="PRU01122"/>
    </source>
</evidence>
<dbReference type="Proteomes" id="UP000051296">
    <property type="component" value="Unassembled WGS sequence"/>
</dbReference>
<accession>A0A0R2G8I4</accession>
<dbReference type="Gene3D" id="2.30.42.10">
    <property type="match status" value="1"/>
</dbReference>
<dbReference type="SUPFAM" id="SSF54211">
    <property type="entry name" value="Ribosomal protein S5 domain 2-like"/>
    <property type="match status" value="1"/>
</dbReference>
<keyword evidence="4" id="KW-1185">Reference proteome</keyword>
<keyword evidence="1" id="KW-0378">Hydrolase</keyword>
<feature type="active site" evidence="1">
    <location>
        <position position="222"/>
    </location>
</feature>
<dbReference type="InterPro" id="IPR014721">
    <property type="entry name" value="Ribsml_uS5_D2-typ_fold_subgr"/>
</dbReference>
<dbReference type="GO" id="GO:0004176">
    <property type="term" value="F:ATP-dependent peptidase activity"/>
    <property type="evidence" value="ECO:0007669"/>
    <property type="project" value="UniProtKB-UniRule"/>
</dbReference>
<evidence type="ECO:0000313" key="4">
    <source>
        <dbReference type="Proteomes" id="UP000051296"/>
    </source>
</evidence>
<dbReference type="GO" id="GO:0005524">
    <property type="term" value="F:ATP binding"/>
    <property type="evidence" value="ECO:0007669"/>
    <property type="project" value="InterPro"/>
</dbReference>
<dbReference type="PANTHER" id="PTHR10046">
    <property type="entry name" value="ATP DEPENDENT LON PROTEASE FAMILY MEMBER"/>
    <property type="match status" value="1"/>
</dbReference>
<comment type="catalytic activity">
    <reaction evidence="1">
        <text>Hydrolysis of proteins in presence of ATP.</text>
        <dbReference type="EC" id="3.4.21.53"/>
    </reaction>
</comment>
<evidence type="ECO:0000259" key="2">
    <source>
        <dbReference type="PROSITE" id="PS51786"/>
    </source>
</evidence>
<dbReference type="eggNOG" id="COG3480">
    <property type="taxonomic scope" value="Bacteria"/>
</dbReference>
<dbReference type="GO" id="GO:0030163">
    <property type="term" value="P:protein catabolic process"/>
    <property type="evidence" value="ECO:0007669"/>
    <property type="project" value="InterPro"/>
</dbReference>
<dbReference type="InterPro" id="IPR001478">
    <property type="entry name" value="PDZ"/>
</dbReference>
<dbReference type="STRING" id="1123500.GCA_000420365_00085"/>
<dbReference type="AlphaFoldDB" id="A0A0R2G8I4"/>
<dbReference type="FunCoup" id="A0A0R2G8I4">
    <property type="interactions" value="6"/>
</dbReference>
<comment type="similarity">
    <text evidence="1">Belongs to the peptidase S16 family.</text>
</comment>
<dbReference type="EC" id="3.4.21.53" evidence="1"/>
<organism evidence="3 4">
    <name type="scientific">Weissella halotolerans DSM 20190</name>
    <dbReference type="NCBI Taxonomy" id="1123500"/>
    <lineage>
        <taxon>Bacteria</taxon>
        <taxon>Bacillati</taxon>
        <taxon>Bacillota</taxon>
        <taxon>Bacilli</taxon>
        <taxon>Lactobacillales</taxon>
        <taxon>Lactobacillaceae</taxon>
        <taxon>Weissella</taxon>
    </lineage>
</organism>
<reference evidence="3 4" key="1">
    <citation type="journal article" date="2015" name="Genome Announc.">
        <title>Expanding the biotechnology potential of lactobacilli through comparative genomics of 213 strains and associated genera.</title>
        <authorList>
            <person name="Sun Z."/>
            <person name="Harris H.M."/>
            <person name="McCann A."/>
            <person name="Guo C."/>
            <person name="Argimon S."/>
            <person name="Zhang W."/>
            <person name="Yang X."/>
            <person name="Jeffery I.B."/>
            <person name="Cooney J.C."/>
            <person name="Kagawa T.F."/>
            <person name="Liu W."/>
            <person name="Song Y."/>
            <person name="Salvetti E."/>
            <person name="Wrobel A."/>
            <person name="Rasinkangas P."/>
            <person name="Parkhill J."/>
            <person name="Rea M.C."/>
            <person name="O'Sullivan O."/>
            <person name="Ritari J."/>
            <person name="Douillard F.P."/>
            <person name="Paul Ross R."/>
            <person name="Yang R."/>
            <person name="Briner A.E."/>
            <person name="Felis G.E."/>
            <person name="de Vos W.M."/>
            <person name="Barrangou R."/>
            <person name="Klaenhammer T.R."/>
            <person name="Caufield P.W."/>
            <person name="Cui Y."/>
            <person name="Zhang H."/>
            <person name="O'Toole P.W."/>
        </authorList>
    </citation>
    <scope>NUCLEOTIDE SEQUENCE [LARGE SCALE GENOMIC DNA]</scope>
    <source>
        <strain evidence="3 4">DSM 20190</strain>
    </source>
</reference>
<gene>
    <name evidence="3" type="ORF">IV68_GL000419</name>
</gene>
<dbReference type="SUPFAM" id="SSF50156">
    <property type="entry name" value="PDZ domain-like"/>
    <property type="match status" value="1"/>
</dbReference>
<dbReference type="PATRIC" id="fig|1123500.6.peg.420"/>
<dbReference type="Gene3D" id="3.30.230.10">
    <property type="match status" value="1"/>
</dbReference>
<feature type="active site" evidence="1">
    <location>
        <position position="267"/>
    </location>
</feature>
<dbReference type="NCBIfam" id="NF041438">
    <property type="entry name" value="SepM_fam_S16"/>
    <property type="match status" value="1"/>
</dbReference>
<keyword evidence="1" id="KW-0645">Protease</keyword>
<sequence length="335" mass="36332">MVIAILLVMPLPFYAEQVGTAENLTNYIKVDHRKPKLDGQFMLTSVSIAQLNGLALLTSLADPTTDVMTAREATGGSGNMSEDQALNRVYMQSSINEAKANAYRAAHVPYERLFKGIYVMGIQDNSHFKKSLSIGDTVTAIDKQHFDSAQAFQKYIRRQPIGTDLTISYLHDKAKKEASGKTVPLAGTKKTSGIGIALTDDVTVKAPTRPITADLGEIGGPSGGLMFALEMYDALSKTNLAQGRKIAGTGTIDQDGQIGEIGGIDKKVLAAKQAGVKIFLAPYIKPSKTVLQYEPDGKTNYQLAKETARKYAPDMKIVPIKTFQEAITYLERSAH</sequence>
<dbReference type="InParanoid" id="A0A0R2G8I4"/>
<feature type="domain" description="Lon proteolytic" evidence="2">
    <location>
        <begin position="217"/>
        <end position="333"/>
    </location>
</feature>
<dbReference type="InterPro" id="IPR008269">
    <property type="entry name" value="Lon_proteolytic"/>
</dbReference>
<dbReference type="InterPro" id="IPR020568">
    <property type="entry name" value="Ribosomal_Su5_D2-typ_SF"/>
</dbReference>
<name>A0A0R2G8I4_9LACO</name>